<dbReference type="GO" id="GO:0046872">
    <property type="term" value="F:metal ion binding"/>
    <property type="evidence" value="ECO:0007669"/>
    <property type="project" value="UniProtKB-KW"/>
</dbReference>
<organism evidence="3 4">
    <name type="scientific">Candida oxycetoniae</name>
    <dbReference type="NCBI Taxonomy" id="497107"/>
    <lineage>
        <taxon>Eukaryota</taxon>
        <taxon>Fungi</taxon>
        <taxon>Dikarya</taxon>
        <taxon>Ascomycota</taxon>
        <taxon>Saccharomycotina</taxon>
        <taxon>Pichiomycetes</taxon>
        <taxon>Debaryomycetaceae</taxon>
        <taxon>Candida/Lodderomyces clade</taxon>
        <taxon>Candida</taxon>
    </lineage>
</organism>
<gene>
    <name evidence="3" type="ORF">KGF56_001822</name>
</gene>
<comment type="caution">
    <text evidence="3">The sequence shown here is derived from an EMBL/GenBank/DDBJ whole genome shotgun (WGS) entry which is preliminary data.</text>
</comment>
<dbReference type="InterPro" id="IPR018146">
    <property type="entry name" value="Glyoxalase_1_CS"/>
</dbReference>
<dbReference type="InterPro" id="IPR004360">
    <property type="entry name" value="Glyas_Fos-R_dOase_dom"/>
</dbReference>
<dbReference type="AlphaFoldDB" id="A0AAI9SYZ7"/>
<proteinExistence type="predicted"/>
<dbReference type="PANTHER" id="PTHR10374:SF30">
    <property type="entry name" value="LACTOYLGLUTATHIONE LYASE"/>
    <property type="match status" value="1"/>
</dbReference>
<keyword evidence="4" id="KW-1185">Reference proteome</keyword>
<evidence type="ECO:0000313" key="3">
    <source>
        <dbReference type="EMBL" id="KAI3405375.1"/>
    </source>
</evidence>
<dbReference type="PANTHER" id="PTHR10374">
    <property type="entry name" value="LACTOYLGLUTATHIONE LYASE GLYOXALASE I"/>
    <property type="match status" value="1"/>
</dbReference>
<protein>
    <submittedName>
        <fullName evidence="3">GLO1</fullName>
    </submittedName>
</protein>
<accession>A0AAI9SYZ7</accession>
<dbReference type="PROSITE" id="PS00934">
    <property type="entry name" value="GLYOXALASE_I_1"/>
    <property type="match status" value="1"/>
</dbReference>
<feature type="domain" description="VOC" evidence="2">
    <location>
        <begin position="160"/>
        <end position="277"/>
    </location>
</feature>
<dbReference type="RefSeq" id="XP_049181120.1">
    <property type="nucleotide sequence ID" value="XM_049322986.1"/>
</dbReference>
<keyword evidence="1" id="KW-0479">Metal-binding</keyword>
<dbReference type="SUPFAM" id="SSF54593">
    <property type="entry name" value="Glyoxalase/Bleomycin resistance protein/Dihydroxybiphenyl dioxygenase"/>
    <property type="match status" value="2"/>
</dbReference>
<evidence type="ECO:0000256" key="1">
    <source>
        <dbReference type="ARBA" id="ARBA00022723"/>
    </source>
</evidence>
<feature type="domain" description="VOC" evidence="2">
    <location>
        <begin position="12"/>
        <end position="145"/>
    </location>
</feature>
<dbReference type="InterPro" id="IPR029068">
    <property type="entry name" value="Glyas_Bleomycin-R_OHBP_Dase"/>
</dbReference>
<dbReference type="Gene3D" id="3.10.180.10">
    <property type="entry name" value="2,3-Dihydroxybiphenyl 1,2-Dioxygenase, domain 1"/>
    <property type="match status" value="2"/>
</dbReference>
<dbReference type="PROSITE" id="PS00935">
    <property type="entry name" value="GLYOXALASE_I_2"/>
    <property type="match status" value="1"/>
</dbReference>
<dbReference type="Proteomes" id="UP001202479">
    <property type="component" value="Unassembled WGS sequence"/>
</dbReference>
<dbReference type="GO" id="GO:0004462">
    <property type="term" value="F:lactoylglutathione lyase activity"/>
    <property type="evidence" value="ECO:0007669"/>
    <property type="project" value="InterPro"/>
</dbReference>
<dbReference type="EMBL" id="JAHUZD010000038">
    <property type="protein sequence ID" value="KAI3405375.1"/>
    <property type="molecule type" value="Genomic_DNA"/>
</dbReference>
<evidence type="ECO:0000259" key="2">
    <source>
        <dbReference type="PROSITE" id="PS51819"/>
    </source>
</evidence>
<dbReference type="PROSITE" id="PS51819">
    <property type="entry name" value="VOC"/>
    <property type="match status" value="2"/>
</dbReference>
<evidence type="ECO:0000313" key="4">
    <source>
        <dbReference type="Proteomes" id="UP001202479"/>
    </source>
</evidence>
<name>A0AAI9SYZ7_9ASCO</name>
<dbReference type="GeneID" id="73379439"/>
<sequence>MSCNFDNMFIAVVMHDGRRITKDPKSVDFWTHKLGMTLLKTDENQGSISFFLAYPQPQDNGKEVYEREGVLELVYKGDTEINNGNGETNRGFGHVCVSVDNIEAAEKKFLLQGVRFKKKLSQGRQHDIAFVLSDFDDYWIELIENGIDKKENETNVASYRFNHTMIRVVDVEKSLKFYRDLGLKLVNKLDFKEAKFSLYFLAYYNDDNFEQGTMQYKDQTKLQSLIELTYNWEADPEFKGYNLGPQGFQNIAISGDNIKDHKYVEDPDTYKVELKSL</sequence>
<dbReference type="Pfam" id="PF00903">
    <property type="entry name" value="Glyoxalase"/>
    <property type="match status" value="2"/>
</dbReference>
<reference evidence="3" key="1">
    <citation type="journal article" date="2022" name="DNA Res.">
        <title>Genome analysis of five recently described species of the CUG-Ser clade uncovers Candida theae as a new hybrid lineage with pathogenic potential in the Candida parapsilosis species complex.</title>
        <authorList>
            <person name="Mixao V."/>
            <person name="Del Olmo V."/>
            <person name="Hegedusova E."/>
            <person name="Saus E."/>
            <person name="Pryszcz L."/>
            <person name="Cillingova A."/>
            <person name="Nosek J."/>
            <person name="Gabaldon T."/>
        </authorList>
    </citation>
    <scope>NUCLEOTIDE SEQUENCE</scope>
    <source>
        <strain evidence="3">CBS 10844</strain>
    </source>
</reference>
<dbReference type="InterPro" id="IPR037523">
    <property type="entry name" value="VOC_core"/>
</dbReference>